<dbReference type="InterPro" id="IPR021448">
    <property type="entry name" value="DUF3098"/>
</dbReference>
<sequence>MDTKDFALGKQNLILIGIAFAVIILGFALMAGPG</sequence>
<dbReference type="Proteomes" id="UP000262954">
    <property type="component" value="Unassembled WGS sequence"/>
</dbReference>
<proteinExistence type="predicted"/>
<gene>
    <name evidence="2" type="ORF">DDY73_02940</name>
</gene>
<comment type="caution">
    <text evidence="2">The sequence shown here is derived from an EMBL/GenBank/DDBJ whole genome shotgun (WGS) entry which is preliminary data.</text>
</comment>
<reference evidence="2 3" key="1">
    <citation type="journal article" date="2018" name="Nat. Biotechnol.">
        <title>A standardized bacterial taxonomy based on genome phylogeny substantially revises the tree of life.</title>
        <authorList>
            <person name="Parks D.H."/>
            <person name="Chuvochina M."/>
            <person name="Waite D.W."/>
            <person name="Rinke C."/>
            <person name="Skarshewski A."/>
            <person name="Chaumeil P.A."/>
            <person name="Hugenholtz P."/>
        </authorList>
    </citation>
    <scope>NUCLEOTIDE SEQUENCE [LARGE SCALE GENOMIC DNA]</scope>
    <source>
        <strain evidence="2">UBA11482</strain>
    </source>
</reference>
<name>A0A354M0A0_9BACT</name>
<feature type="non-terminal residue" evidence="2">
    <location>
        <position position="34"/>
    </location>
</feature>
<evidence type="ECO:0000256" key="1">
    <source>
        <dbReference type="SAM" id="Phobius"/>
    </source>
</evidence>
<keyword evidence="1" id="KW-1133">Transmembrane helix</keyword>
<dbReference type="Pfam" id="PF11297">
    <property type="entry name" value="DUF3098"/>
    <property type="match status" value="1"/>
</dbReference>
<organism evidence="2 3">
    <name type="scientific">Coprobacter fastidiosus</name>
    <dbReference type="NCBI Taxonomy" id="1099853"/>
    <lineage>
        <taxon>Bacteria</taxon>
        <taxon>Pseudomonadati</taxon>
        <taxon>Bacteroidota</taxon>
        <taxon>Bacteroidia</taxon>
        <taxon>Bacteroidales</taxon>
        <taxon>Barnesiellaceae</taxon>
        <taxon>Coprobacter</taxon>
    </lineage>
</organism>
<protein>
    <submittedName>
        <fullName evidence="2">DUF3098 domain-containing protein</fullName>
    </submittedName>
</protein>
<keyword evidence="1" id="KW-0472">Membrane</keyword>
<keyword evidence="1" id="KW-0812">Transmembrane</keyword>
<evidence type="ECO:0000313" key="2">
    <source>
        <dbReference type="EMBL" id="HBJ07939.1"/>
    </source>
</evidence>
<evidence type="ECO:0000313" key="3">
    <source>
        <dbReference type="Proteomes" id="UP000262954"/>
    </source>
</evidence>
<dbReference type="EMBL" id="DNWC01000043">
    <property type="protein sequence ID" value="HBJ07939.1"/>
    <property type="molecule type" value="Genomic_DNA"/>
</dbReference>
<dbReference type="AlphaFoldDB" id="A0A354M0A0"/>
<accession>A0A354M0A0</accession>
<feature type="transmembrane region" description="Helical" evidence="1">
    <location>
        <begin position="12"/>
        <end position="31"/>
    </location>
</feature>